<organism evidence="1 2">
    <name type="scientific">Lepeophtheirus salmonis</name>
    <name type="common">Salmon louse</name>
    <name type="synonym">Caligus salmonis</name>
    <dbReference type="NCBI Taxonomy" id="72036"/>
    <lineage>
        <taxon>Eukaryota</taxon>
        <taxon>Metazoa</taxon>
        <taxon>Ecdysozoa</taxon>
        <taxon>Arthropoda</taxon>
        <taxon>Crustacea</taxon>
        <taxon>Multicrustacea</taxon>
        <taxon>Hexanauplia</taxon>
        <taxon>Copepoda</taxon>
        <taxon>Siphonostomatoida</taxon>
        <taxon>Caligidae</taxon>
        <taxon>Lepeophtheirus</taxon>
    </lineage>
</organism>
<dbReference type="Proteomes" id="UP000675881">
    <property type="component" value="Chromosome 14"/>
</dbReference>
<accession>A0A7R8CJJ6</accession>
<gene>
    <name evidence="1" type="ORF">LSAA_4719</name>
</gene>
<dbReference type="EMBL" id="HG994593">
    <property type="protein sequence ID" value="CAF2837065.1"/>
    <property type="molecule type" value="Genomic_DNA"/>
</dbReference>
<name>A0A7R8CJJ6_LEPSM</name>
<evidence type="ECO:0000313" key="2">
    <source>
        <dbReference type="Proteomes" id="UP000675881"/>
    </source>
</evidence>
<protein>
    <submittedName>
        <fullName evidence="1">(salmon louse) hypothetical protein</fullName>
    </submittedName>
</protein>
<reference evidence="1" key="1">
    <citation type="submission" date="2021-02" db="EMBL/GenBank/DDBJ databases">
        <authorList>
            <person name="Bekaert M."/>
        </authorList>
    </citation>
    <scope>NUCLEOTIDE SEQUENCE</scope>
    <source>
        <strain evidence="1">IoA-00</strain>
    </source>
</reference>
<keyword evidence="2" id="KW-1185">Reference proteome</keyword>
<proteinExistence type="predicted"/>
<sequence length="156" mass="17557">MSRHSGRSPQTRPPTLGKRHISGYLLIAGDLSNLLSNGASDAIVKRIEIEEGSGPHFSLPEVGHVFREPIMCLLPFVDVCFILLYDIAPRGHIILVFVRHPSNFFGECNRLRKLLRFPLQKKSDGQVSQQNGDRGNHFKDPDNNILRETPRSIPSH</sequence>
<dbReference type="AlphaFoldDB" id="A0A7R8CJJ6"/>
<evidence type="ECO:0000313" key="1">
    <source>
        <dbReference type="EMBL" id="CAF2837065.1"/>
    </source>
</evidence>